<dbReference type="SMART" id="SM00220">
    <property type="entry name" value="S_TKc"/>
    <property type="match status" value="1"/>
</dbReference>
<gene>
    <name evidence="9" type="ORF">SAMN05421771_1520</name>
</gene>
<feature type="binding site" evidence="6">
    <location>
        <position position="112"/>
    </location>
    <ligand>
        <name>ATP</name>
        <dbReference type="ChEBI" id="CHEBI:30616"/>
    </ligand>
</feature>
<dbReference type="SUPFAM" id="SSF48452">
    <property type="entry name" value="TPR-like"/>
    <property type="match status" value="3"/>
</dbReference>
<keyword evidence="4 6" id="KW-0067">ATP-binding</keyword>
<dbReference type="OrthoDB" id="9783151at2"/>
<keyword evidence="7" id="KW-1133">Transmembrane helix</keyword>
<dbReference type="InterPro" id="IPR011990">
    <property type="entry name" value="TPR-like_helical_dom_sf"/>
</dbReference>
<reference evidence="9 10" key="1">
    <citation type="submission" date="2016-10" db="EMBL/GenBank/DDBJ databases">
        <authorList>
            <person name="de Groot N.N."/>
        </authorList>
    </citation>
    <scope>NUCLEOTIDE SEQUENCE [LARGE SCALE GENOMIC DNA]</scope>
    <source>
        <strain evidence="9 10">DSM 21001</strain>
    </source>
</reference>
<evidence type="ECO:0000256" key="7">
    <source>
        <dbReference type="SAM" id="Phobius"/>
    </source>
</evidence>
<evidence type="ECO:0000313" key="9">
    <source>
        <dbReference type="EMBL" id="SFS08672.1"/>
    </source>
</evidence>
<dbReference type="GO" id="GO:0004674">
    <property type="term" value="F:protein serine/threonine kinase activity"/>
    <property type="evidence" value="ECO:0007669"/>
    <property type="project" value="UniProtKB-KW"/>
</dbReference>
<accession>A0A1I6LZF4</accession>
<dbReference type="PROSITE" id="PS50011">
    <property type="entry name" value="PROTEIN_KINASE_DOM"/>
    <property type="match status" value="1"/>
</dbReference>
<evidence type="ECO:0000256" key="4">
    <source>
        <dbReference type="ARBA" id="ARBA00022840"/>
    </source>
</evidence>
<feature type="repeat" description="TPR" evidence="5">
    <location>
        <begin position="563"/>
        <end position="596"/>
    </location>
</feature>
<keyword evidence="10" id="KW-1185">Reference proteome</keyword>
<dbReference type="Pfam" id="PF00069">
    <property type="entry name" value="Pkinase"/>
    <property type="match status" value="1"/>
</dbReference>
<evidence type="ECO:0000313" key="10">
    <source>
        <dbReference type="Proteomes" id="UP000199024"/>
    </source>
</evidence>
<dbReference type="PROSITE" id="PS00107">
    <property type="entry name" value="PROTEIN_KINASE_ATP"/>
    <property type="match status" value="1"/>
</dbReference>
<keyword evidence="5" id="KW-0802">TPR repeat</keyword>
<dbReference type="Gene3D" id="1.10.510.10">
    <property type="entry name" value="Transferase(Phosphotransferase) domain 1"/>
    <property type="match status" value="1"/>
</dbReference>
<dbReference type="InterPro" id="IPR011009">
    <property type="entry name" value="Kinase-like_dom_sf"/>
</dbReference>
<dbReference type="PANTHER" id="PTHR43289:SF34">
    <property type="entry name" value="SERINE_THREONINE-PROTEIN KINASE YBDM-RELATED"/>
    <property type="match status" value="1"/>
</dbReference>
<name>A0A1I6LZF4_9BACT</name>
<keyword evidence="2 6" id="KW-0547">Nucleotide-binding</keyword>
<feature type="domain" description="Protein kinase" evidence="8">
    <location>
        <begin position="83"/>
        <end position="369"/>
    </location>
</feature>
<dbReference type="InterPro" id="IPR019734">
    <property type="entry name" value="TPR_rpt"/>
</dbReference>
<dbReference type="Proteomes" id="UP000199024">
    <property type="component" value="Unassembled WGS sequence"/>
</dbReference>
<dbReference type="InterPro" id="IPR000719">
    <property type="entry name" value="Prot_kinase_dom"/>
</dbReference>
<evidence type="ECO:0000256" key="3">
    <source>
        <dbReference type="ARBA" id="ARBA00022777"/>
    </source>
</evidence>
<keyword evidence="9" id="KW-0723">Serine/threonine-protein kinase</keyword>
<evidence type="ECO:0000256" key="6">
    <source>
        <dbReference type="PROSITE-ProRule" id="PRU10141"/>
    </source>
</evidence>
<keyword evidence="7" id="KW-0812">Transmembrane</keyword>
<dbReference type="PROSITE" id="PS00108">
    <property type="entry name" value="PROTEIN_KINASE_ST"/>
    <property type="match status" value="1"/>
</dbReference>
<dbReference type="Gene3D" id="1.25.40.10">
    <property type="entry name" value="Tetratricopeptide repeat domain"/>
    <property type="match status" value="3"/>
</dbReference>
<dbReference type="Gene3D" id="3.30.200.20">
    <property type="entry name" value="Phosphorylase Kinase, domain 1"/>
    <property type="match status" value="1"/>
</dbReference>
<dbReference type="PROSITE" id="PS50005">
    <property type="entry name" value="TPR"/>
    <property type="match status" value="2"/>
</dbReference>
<dbReference type="Pfam" id="PF13424">
    <property type="entry name" value="TPR_12"/>
    <property type="match status" value="3"/>
</dbReference>
<keyword evidence="1" id="KW-0808">Transferase</keyword>
<dbReference type="SUPFAM" id="SSF56112">
    <property type="entry name" value="Protein kinase-like (PK-like)"/>
    <property type="match status" value="1"/>
</dbReference>
<evidence type="ECO:0000259" key="8">
    <source>
        <dbReference type="PROSITE" id="PS50011"/>
    </source>
</evidence>
<keyword evidence="3 9" id="KW-0418">Kinase</keyword>
<dbReference type="STRING" id="474950.SAMN05421771_1520"/>
<organism evidence="9 10">
    <name type="scientific">Granulicella pectinivorans</name>
    <dbReference type="NCBI Taxonomy" id="474950"/>
    <lineage>
        <taxon>Bacteria</taxon>
        <taxon>Pseudomonadati</taxon>
        <taxon>Acidobacteriota</taxon>
        <taxon>Terriglobia</taxon>
        <taxon>Terriglobales</taxon>
        <taxon>Acidobacteriaceae</taxon>
        <taxon>Granulicella</taxon>
    </lineage>
</organism>
<evidence type="ECO:0000256" key="1">
    <source>
        <dbReference type="ARBA" id="ARBA00022679"/>
    </source>
</evidence>
<feature type="transmembrane region" description="Helical" evidence="7">
    <location>
        <begin position="395"/>
        <end position="415"/>
    </location>
</feature>
<feature type="repeat" description="TPR" evidence="5">
    <location>
        <begin position="772"/>
        <end position="805"/>
    </location>
</feature>
<sequence length="891" mass="98409">MDSQRWQRIQRAFFAALDLPEGEREGAIHESCSGDEDLMRQVRAMLASESEANAIVDDGIAAIAATMLGSARESLAAMEFGPYALKDFLGEGGMGIVYLARHRENGKLVAIKILLDARLSPARRKRFAREQRMLASLNHRNIAHLYHSDLLADETPWFAMEFIGAVPEDDGVVAKALSIDEYCRQHQCSIEQRIRLMRSVCEGVQHVHSHMLVHRDLKPSNILVAADGTPKLIDFGIGKEQEDEDTPSDRTEPGLRLMTIAYAAPEQLQGAPALPATDIYSLGVILYELLAGAHPFDLAGCSTPQAEQKILEVEPRKPSAAARTTGNFSLTDKSRWADLDALCRKAMHKDPEMRYATVGAMIDDIDSFLAGRPLKARPDGFGYRAGKFVRRNRRAIAVSAVVVFSIVSLVAYYTLRLARARNAAVAEAARSERIEKFMVEMLRNGDSEGGPPEQMHVSELIDRGVKEAHGLGSEPRFQVDLYQTLGDIYESWGKSVPAEELLNASLERRKSIFGADSPQVAEGLVHLAMWYNHQDQLPKAEQTINLALAMQRRRLAADDPAIARALTVLGDILQRLGRQDEAISAVRHAIQIQSRSPALRSDLSESVGLLAGAQFYLGHYAESEQLTRQALELDRALHGDRHPAVAEDLISLGNISLNLEHFAEAETAYRQALDIKRAWYGPDHPQTADAVTYVAQALQAENKLKDAQTLLQQALASLDRSGGPPQMRVAHVLNQLGVVENLEHDPDAAEADFKRSASIYEAVYGRDHWETALAVANIGTAYLQVKNYPMAEQYFRDALARYARASAADPMNVGIAHIKLGRALVREKRYQDGAVESLAGYKLVAKEAEPTSSWLQAARTDLVEDYDALHEPEKAAVYRADMTAVARGQQK</sequence>
<protein>
    <submittedName>
        <fullName evidence="9">Serine/threonine protein kinase</fullName>
    </submittedName>
</protein>
<dbReference type="InterPro" id="IPR017441">
    <property type="entry name" value="Protein_kinase_ATP_BS"/>
</dbReference>
<dbReference type="SMART" id="SM00028">
    <property type="entry name" value="TPR"/>
    <property type="match status" value="8"/>
</dbReference>
<evidence type="ECO:0000256" key="5">
    <source>
        <dbReference type="PROSITE-ProRule" id="PRU00339"/>
    </source>
</evidence>
<keyword evidence="7" id="KW-0472">Membrane</keyword>
<dbReference type="EMBL" id="FOZL01000001">
    <property type="protein sequence ID" value="SFS08672.1"/>
    <property type="molecule type" value="Genomic_DNA"/>
</dbReference>
<dbReference type="PANTHER" id="PTHR43289">
    <property type="entry name" value="MITOGEN-ACTIVATED PROTEIN KINASE KINASE KINASE 20-RELATED"/>
    <property type="match status" value="1"/>
</dbReference>
<dbReference type="AlphaFoldDB" id="A0A1I6LZF4"/>
<dbReference type="CDD" id="cd14014">
    <property type="entry name" value="STKc_PknB_like"/>
    <property type="match status" value="1"/>
</dbReference>
<dbReference type="RefSeq" id="WP_089838084.1">
    <property type="nucleotide sequence ID" value="NZ_FOZL01000001.1"/>
</dbReference>
<evidence type="ECO:0000256" key="2">
    <source>
        <dbReference type="ARBA" id="ARBA00022741"/>
    </source>
</evidence>
<proteinExistence type="predicted"/>
<dbReference type="InterPro" id="IPR008271">
    <property type="entry name" value="Ser/Thr_kinase_AS"/>
</dbReference>
<dbReference type="GO" id="GO:0005524">
    <property type="term" value="F:ATP binding"/>
    <property type="evidence" value="ECO:0007669"/>
    <property type="project" value="UniProtKB-UniRule"/>
</dbReference>